<dbReference type="SUPFAM" id="SSF53098">
    <property type="entry name" value="Ribonuclease H-like"/>
    <property type="match status" value="1"/>
</dbReference>
<dbReference type="Pfam" id="PF13683">
    <property type="entry name" value="rve_3"/>
    <property type="match status" value="1"/>
</dbReference>
<dbReference type="EMBL" id="CP027657">
    <property type="protein sequence ID" value="AVO56389.1"/>
    <property type="molecule type" value="Genomic_DNA"/>
</dbReference>
<dbReference type="InterPro" id="IPR001584">
    <property type="entry name" value="Integrase_cat-core"/>
</dbReference>
<dbReference type="OrthoDB" id="9774685at2"/>
<dbReference type="SUPFAM" id="SSF46689">
    <property type="entry name" value="Homeodomain-like"/>
    <property type="match status" value="1"/>
</dbReference>
<accession>A0A2R3QWN7</accession>
<gene>
    <name evidence="3" type="ORF">C7A17_04010</name>
    <name evidence="4" type="ORF">C7A17_06100</name>
    <name evidence="5" type="ORF">C7A17_11875</name>
    <name evidence="6" type="ORF">C7A17_11930</name>
    <name evidence="7" type="ORF">C7A17_15745</name>
    <name evidence="8" type="ORF">C7A17_24635</name>
</gene>
<evidence type="ECO:0000313" key="6">
    <source>
        <dbReference type="EMBL" id="AVO56277.1"/>
    </source>
</evidence>
<dbReference type="Gene3D" id="3.30.420.10">
    <property type="entry name" value="Ribonuclease H-like superfamily/Ribonuclease H"/>
    <property type="match status" value="1"/>
</dbReference>
<evidence type="ECO:0000313" key="4">
    <source>
        <dbReference type="EMBL" id="AVO56229.1"/>
    </source>
</evidence>
<organism evidence="4 9">
    <name type="scientific">Ectopseudomonas mendocina</name>
    <name type="common">Pseudomonas mendocina</name>
    <dbReference type="NCBI Taxonomy" id="300"/>
    <lineage>
        <taxon>Bacteria</taxon>
        <taxon>Pseudomonadati</taxon>
        <taxon>Pseudomonadota</taxon>
        <taxon>Gammaproteobacteria</taxon>
        <taxon>Pseudomonadales</taxon>
        <taxon>Pseudomonadaceae</taxon>
        <taxon>Ectopseudomonas</taxon>
    </lineage>
</organism>
<dbReference type="InterPro" id="IPR009057">
    <property type="entry name" value="Homeodomain-like_sf"/>
</dbReference>
<dbReference type="Pfam" id="PF13565">
    <property type="entry name" value="HTH_32"/>
    <property type="match status" value="1"/>
</dbReference>
<dbReference type="InterPro" id="IPR012337">
    <property type="entry name" value="RNaseH-like_sf"/>
</dbReference>
<dbReference type="InterPro" id="IPR036397">
    <property type="entry name" value="RNaseH_sf"/>
</dbReference>
<dbReference type="GO" id="GO:0015074">
    <property type="term" value="P:DNA integration"/>
    <property type="evidence" value="ECO:0007669"/>
    <property type="project" value="InterPro"/>
</dbReference>
<evidence type="ECO:0000259" key="2">
    <source>
        <dbReference type="PROSITE" id="PS50994"/>
    </source>
</evidence>
<dbReference type="EMBL" id="CP027657">
    <property type="protein sequence ID" value="AVO56229.1"/>
    <property type="molecule type" value="Genomic_DNA"/>
</dbReference>
<dbReference type="EMBL" id="CP027657">
    <property type="protein sequence ID" value="AVO56208.1"/>
    <property type="molecule type" value="Genomic_DNA"/>
</dbReference>
<dbReference type="Gene3D" id="1.10.10.10">
    <property type="entry name" value="Winged helix-like DNA-binding domain superfamily/Winged helix DNA-binding domain"/>
    <property type="match status" value="1"/>
</dbReference>
<dbReference type="EMBL" id="CP027657">
    <property type="protein sequence ID" value="AVO56275.1"/>
    <property type="molecule type" value="Genomic_DNA"/>
</dbReference>
<dbReference type="PANTHER" id="PTHR35004">
    <property type="entry name" value="TRANSPOSASE RV3428C-RELATED"/>
    <property type="match status" value="1"/>
</dbReference>
<feature type="domain" description="Integrase catalytic" evidence="2">
    <location>
        <begin position="136"/>
        <end position="305"/>
    </location>
</feature>
<dbReference type="InterPro" id="IPR047656">
    <property type="entry name" value="IS481-like_transpos"/>
</dbReference>
<name>A0A2R3QWN7_ECTME</name>
<dbReference type="NCBIfam" id="NF033577">
    <property type="entry name" value="transpos_IS481"/>
    <property type="match status" value="1"/>
</dbReference>
<feature type="region of interest" description="Disordered" evidence="1">
    <location>
        <begin position="52"/>
        <end position="72"/>
    </location>
</feature>
<dbReference type="GO" id="GO:0003676">
    <property type="term" value="F:nucleic acid binding"/>
    <property type="evidence" value="ECO:0007669"/>
    <property type="project" value="InterPro"/>
</dbReference>
<dbReference type="AlphaFoldDB" id="A0A2R3QWN7"/>
<evidence type="ECO:0000313" key="3">
    <source>
        <dbReference type="EMBL" id="AVO56208.1"/>
    </source>
</evidence>
<dbReference type="Proteomes" id="UP000238327">
    <property type="component" value="Chromosome"/>
</dbReference>
<proteinExistence type="predicted"/>
<dbReference type="PROSITE" id="PS50994">
    <property type="entry name" value="INTEGRASE"/>
    <property type="match status" value="1"/>
</dbReference>
<evidence type="ECO:0000313" key="8">
    <source>
        <dbReference type="EMBL" id="AVO56389.1"/>
    </source>
</evidence>
<dbReference type="EMBL" id="CP027657">
    <property type="protein sequence ID" value="AVO56277.1"/>
    <property type="molecule type" value="Genomic_DNA"/>
</dbReference>
<dbReference type="PANTHER" id="PTHR35004:SF6">
    <property type="entry name" value="TRANSPOSASE"/>
    <property type="match status" value="1"/>
</dbReference>
<dbReference type="EMBL" id="CP027657">
    <property type="protein sequence ID" value="AVO56309.1"/>
    <property type="molecule type" value="Genomic_DNA"/>
</dbReference>
<dbReference type="InterPro" id="IPR036388">
    <property type="entry name" value="WH-like_DNA-bd_sf"/>
</dbReference>
<dbReference type="RefSeq" id="WP_106742723.1">
    <property type="nucleotide sequence ID" value="NZ_CP027657.1"/>
</dbReference>
<protein>
    <submittedName>
        <fullName evidence="4">IS481 family transposase</fullName>
    </submittedName>
</protein>
<evidence type="ECO:0000313" key="5">
    <source>
        <dbReference type="EMBL" id="AVO56275.1"/>
    </source>
</evidence>
<evidence type="ECO:0000313" key="9">
    <source>
        <dbReference type="Proteomes" id="UP000238327"/>
    </source>
</evidence>
<evidence type="ECO:0000256" key="1">
    <source>
        <dbReference type="SAM" id="MobiDB-lite"/>
    </source>
</evidence>
<reference evidence="4 9" key="1">
    <citation type="submission" date="2018-03" db="EMBL/GenBank/DDBJ databases">
        <title>Complete genome sequence and methylome analysis of Pseudomonas mendocina NEB 698.</title>
        <authorList>
            <person name="Morgan R.D."/>
        </authorList>
    </citation>
    <scope>NUCLEOTIDE SEQUENCE [LARGE SCALE GENOMIC DNA]</scope>
    <source>
        <strain evidence="4 9">NEB698</strain>
    </source>
</reference>
<evidence type="ECO:0000313" key="7">
    <source>
        <dbReference type="EMBL" id="AVO56309.1"/>
    </source>
</evidence>
<sequence>MPWLERSTMSIRREFVLLAGQPQSNVRELCRRYGISPRTGYKWLDRYREQGDAGLQDRSRRPLSSPGRSDPTLEQTVVQLHHRYPYWGARKLRSLLMTAAVDPPHHSTIDAILKRHDCHVLYHNEQAQAPANHRFEHPNPNDLWQIDFKGSVPLNDRRSPRCHPLTLLDDHSRFSLCLQACEGERLELVKPHLIEVFRQYGLPLRITADNGPPWGSNIAGGLSKLEVWLMRLGIEVSHSRPHHPQTQGKLERFHQTLKREVLHRAFSDLQHCQQVMSRWRDEYNHYRPHEALDQRPPIERYRPSPRSYPEQLPAIEYEPGDHVVNVRQTGQVYFKGLNVFVSGGLYGEKVAIRPTAEEGVYDVVFIRKTLRQIDLRQRAT</sequence>